<dbReference type="Proteomes" id="UP000427842">
    <property type="component" value="Unassembled WGS sequence"/>
</dbReference>
<evidence type="ECO:0000313" key="3">
    <source>
        <dbReference type="Proteomes" id="UP000427842"/>
    </source>
</evidence>
<comment type="caution">
    <text evidence="2">The sequence shown here is derived from an EMBL/GenBank/DDBJ whole genome shotgun (WGS) entry which is preliminary data.</text>
</comment>
<evidence type="ECO:0000256" key="1">
    <source>
        <dbReference type="SAM" id="MobiDB-lite"/>
    </source>
</evidence>
<evidence type="ECO:0008006" key="4">
    <source>
        <dbReference type="Google" id="ProtNLM"/>
    </source>
</evidence>
<reference evidence="2 3" key="1">
    <citation type="submission" date="2018-09" db="EMBL/GenBank/DDBJ databases">
        <title>Genome sequence and characterization of the bcs clusters for the production of nanocellulose from the low pH resistant strain Komagataeibacter medellinensis ID13488.</title>
        <authorList>
            <person name="Hernandez-Arriaga A.M."/>
            <person name="Del Cerro C."/>
            <person name="Urbina L."/>
            <person name="Eceiza A."/>
            <person name="Retegi A."/>
            <person name="Prieto M.A."/>
        </authorList>
    </citation>
    <scope>NUCLEOTIDE SEQUENCE [LARGE SCALE GENOMIC DNA]</scope>
    <source>
        <strain evidence="2 3">ID13488</strain>
    </source>
</reference>
<name>A0ABQ6VSJ0_9PROT</name>
<gene>
    <name evidence="2" type="ORF">D3W54_01820</name>
</gene>
<accession>A0ABQ6VSJ0</accession>
<dbReference type="EMBL" id="QYAZ01000001">
    <property type="protein sequence ID" value="KAB8123168.1"/>
    <property type="molecule type" value="Genomic_DNA"/>
</dbReference>
<proteinExistence type="predicted"/>
<protein>
    <recommendedName>
        <fullName evidence="4">Transposase</fullName>
    </recommendedName>
</protein>
<keyword evidence="3" id="KW-1185">Reference proteome</keyword>
<sequence length="73" mass="8190">MRRGQLSDQFEGGVAKRLTEVETRPERSNQHELNGSIRQMLVSLGSRSISRTSRLARLSVVQFSPNLSLHGAR</sequence>
<feature type="region of interest" description="Disordered" evidence="1">
    <location>
        <begin position="1"/>
        <end position="32"/>
    </location>
</feature>
<organism evidence="2 3">
    <name type="scientific">Komagataeibacter medellinensis</name>
    <dbReference type="NCBI Taxonomy" id="1177712"/>
    <lineage>
        <taxon>Bacteria</taxon>
        <taxon>Pseudomonadati</taxon>
        <taxon>Pseudomonadota</taxon>
        <taxon>Alphaproteobacteria</taxon>
        <taxon>Acetobacterales</taxon>
        <taxon>Acetobacteraceae</taxon>
        <taxon>Komagataeibacter</taxon>
    </lineage>
</organism>
<feature type="compositionally biased region" description="Basic and acidic residues" evidence="1">
    <location>
        <begin position="17"/>
        <end position="30"/>
    </location>
</feature>
<evidence type="ECO:0000313" key="2">
    <source>
        <dbReference type="EMBL" id="KAB8123168.1"/>
    </source>
</evidence>